<dbReference type="EMBL" id="BAAAHH010000008">
    <property type="protein sequence ID" value="GAA0948301.1"/>
    <property type="molecule type" value="Genomic_DNA"/>
</dbReference>
<proteinExistence type="predicted"/>
<reference evidence="2" key="1">
    <citation type="journal article" date="2019" name="Int. J. Syst. Evol. Microbiol.">
        <title>The Global Catalogue of Microorganisms (GCM) 10K type strain sequencing project: providing services to taxonomists for standard genome sequencing and annotation.</title>
        <authorList>
            <consortium name="The Broad Institute Genomics Platform"/>
            <consortium name="The Broad Institute Genome Sequencing Center for Infectious Disease"/>
            <person name="Wu L."/>
            <person name="Ma J."/>
        </authorList>
    </citation>
    <scope>NUCLEOTIDE SEQUENCE [LARGE SCALE GENOMIC DNA]</scope>
    <source>
        <strain evidence="2">JCM 10696</strain>
    </source>
</reference>
<dbReference type="Proteomes" id="UP001500665">
    <property type="component" value="Unassembled WGS sequence"/>
</dbReference>
<protein>
    <submittedName>
        <fullName evidence="1">Uncharacterized protein</fullName>
    </submittedName>
</protein>
<dbReference type="RefSeq" id="WP_344240000.1">
    <property type="nucleotide sequence ID" value="NZ_BAAAHH010000008.1"/>
</dbReference>
<keyword evidence="2" id="KW-1185">Reference proteome</keyword>
<name>A0ABP4BAW7_9ACTN</name>
<evidence type="ECO:0000313" key="2">
    <source>
        <dbReference type="Proteomes" id="UP001500665"/>
    </source>
</evidence>
<gene>
    <name evidence="1" type="ORF">GCM10009550_24510</name>
</gene>
<accession>A0ABP4BAW7</accession>
<evidence type="ECO:0000313" key="1">
    <source>
        <dbReference type="EMBL" id="GAA0948301.1"/>
    </source>
</evidence>
<sequence length="65" mass="7847">MIERTIYLDPDRHDSRKIHVQAYRWYARVELNRDDYVDALAGTYTKMQFRAHGVSNPNNQKKVFF</sequence>
<organism evidence="1 2">
    <name type="scientific">Actinocorallia libanotica</name>
    <dbReference type="NCBI Taxonomy" id="46162"/>
    <lineage>
        <taxon>Bacteria</taxon>
        <taxon>Bacillati</taxon>
        <taxon>Actinomycetota</taxon>
        <taxon>Actinomycetes</taxon>
        <taxon>Streptosporangiales</taxon>
        <taxon>Thermomonosporaceae</taxon>
        <taxon>Actinocorallia</taxon>
    </lineage>
</organism>
<comment type="caution">
    <text evidence="1">The sequence shown here is derived from an EMBL/GenBank/DDBJ whole genome shotgun (WGS) entry which is preliminary data.</text>
</comment>